<evidence type="ECO:0000313" key="1">
    <source>
        <dbReference type="EMBL" id="KAH0814590.1"/>
    </source>
</evidence>
<accession>A0A8J6HH81</accession>
<name>A0A8J6HH81_TENMO</name>
<dbReference type="AlphaFoldDB" id="A0A8J6HH81"/>
<organism evidence="1 2">
    <name type="scientific">Tenebrio molitor</name>
    <name type="common">Yellow mealworm beetle</name>
    <dbReference type="NCBI Taxonomy" id="7067"/>
    <lineage>
        <taxon>Eukaryota</taxon>
        <taxon>Metazoa</taxon>
        <taxon>Ecdysozoa</taxon>
        <taxon>Arthropoda</taxon>
        <taxon>Hexapoda</taxon>
        <taxon>Insecta</taxon>
        <taxon>Pterygota</taxon>
        <taxon>Neoptera</taxon>
        <taxon>Endopterygota</taxon>
        <taxon>Coleoptera</taxon>
        <taxon>Polyphaga</taxon>
        <taxon>Cucujiformia</taxon>
        <taxon>Tenebrionidae</taxon>
        <taxon>Tenebrio</taxon>
    </lineage>
</organism>
<proteinExistence type="predicted"/>
<reference evidence="1" key="1">
    <citation type="journal article" date="2020" name="J Insects Food Feed">
        <title>The yellow mealworm (Tenebrio molitor) genome: a resource for the emerging insects as food and feed industry.</title>
        <authorList>
            <person name="Eriksson T."/>
            <person name="Andere A."/>
            <person name="Kelstrup H."/>
            <person name="Emery V."/>
            <person name="Picard C."/>
        </authorList>
    </citation>
    <scope>NUCLEOTIDE SEQUENCE</scope>
    <source>
        <strain evidence="1">Stoneville</strain>
        <tissue evidence="1">Whole head</tissue>
    </source>
</reference>
<keyword evidence="2" id="KW-1185">Reference proteome</keyword>
<gene>
    <name evidence="1" type="ORF">GEV33_008202</name>
</gene>
<evidence type="ECO:0000313" key="2">
    <source>
        <dbReference type="Proteomes" id="UP000719412"/>
    </source>
</evidence>
<dbReference type="EMBL" id="JABDTM020024141">
    <property type="protein sequence ID" value="KAH0814590.1"/>
    <property type="molecule type" value="Genomic_DNA"/>
</dbReference>
<comment type="caution">
    <text evidence="1">The sequence shown here is derived from an EMBL/GenBank/DDBJ whole genome shotgun (WGS) entry which is preliminary data.</text>
</comment>
<dbReference type="Proteomes" id="UP000719412">
    <property type="component" value="Unassembled WGS sequence"/>
</dbReference>
<sequence>MNKLGENDAGDADSDTEDPEQLLNEWLGELHTLTGLCTFQNEIDADEKWTSRDRFSYAFARGASPAPSTSGHLLSVCTRELAESALATASTKGPEGNICGDTFANVSINDNRNELAIRRLLQWTTGDAGSGPRICKMSSTGRRGRDCASNPAIRDSLCPLSSLAASGFVSSPDNRTAVRLTRLIAVGNEASSRTQIRKSKAGDKDRPLRPTISVFIDNVIKFE</sequence>
<protein>
    <submittedName>
        <fullName evidence="1">Uncharacterized protein</fullName>
    </submittedName>
</protein>
<reference evidence="1" key="2">
    <citation type="submission" date="2021-08" db="EMBL/GenBank/DDBJ databases">
        <authorList>
            <person name="Eriksson T."/>
        </authorList>
    </citation>
    <scope>NUCLEOTIDE SEQUENCE</scope>
    <source>
        <strain evidence="1">Stoneville</strain>
        <tissue evidence="1">Whole head</tissue>
    </source>
</reference>